<feature type="transmembrane region" description="Helical" evidence="1">
    <location>
        <begin position="20"/>
        <end position="41"/>
    </location>
</feature>
<protein>
    <submittedName>
        <fullName evidence="2">Uncharacterized protein</fullName>
    </submittedName>
</protein>
<keyword evidence="1" id="KW-1133">Transmembrane helix</keyword>
<accession>A0A4C1WL27</accession>
<comment type="caution">
    <text evidence="2">The sequence shown here is derived from an EMBL/GenBank/DDBJ whole genome shotgun (WGS) entry which is preliminary data.</text>
</comment>
<keyword evidence="1" id="KW-0812">Transmembrane</keyword>
<name>A0A4C1WL27_EUMVA</name>
<dbReference type="Proteomes" id="UP000299102">
    <property type="component" value="Unassembled WGS sequence"/>
</dbReference>
<reference evidence="2 3" key="1">
    <citation type="journal article" date="2019" name="Commun. Biol.">
        <title>The bagworm genome reveals a unique fibroin gene that provides high tensile strength.</title>
        <authorList>
            <person name="Kono N."/>
            <person name="Nakamura H."/>
            <person name="Ohtoshi R."/>
            <person name="Tomita M."/>
            <person name="Numata K."/>
            <person name="Arakawa K."/>
        </authorList>
    </citation>
    <scope>NUCLEOTIDE SEQUENCE [LARGE SCALE GENOMIC DNA]</scope>
</reference>
<proteinExistence type="predicted"/>
<sequence length="97" mass="11001">MRSSLRNWPDSVAQIQHYRQWAGVVSVKSAGPVLVYIVSLLKRVPRLSMILRDLAVNPNPVLAFNFSSMAVHDFDPRHALDSNFGSKLDFDSDRVLY</sequence>
<evidence type="ECO:0000256" key="1">
    <source>
        <dbReference type="SAM" id="Phobius"/>
    </source>
</evidence>
<gene>
    <name evidence="2" type="ORF">EVAR_96264_1</name>
</gene>
<evidence type="ECO:0000313" key="3">
    <source>
        <dbReference type="Proteomes" id="UP000299102"/>
    </source>
</evidence>
<evidence type="ECO:0000313" key="2">
    <source>
        <dbReference type="EMBL" id="GBP51713.1"/>
    </source>
</evidence>
<organism evidence="2 3">
    <name type="scientific">Eumeta variegata</name>
    <name type="common">Bagworm moth</name>
    <name type="synonym">Eumeta japonica</name>
    <dbReference type="NCBI Taxonomy" id="151549"/>
    <lineage>
        <taxon>Eukaryota</taxon>
        <taxon>Metazoa</taxon>
        <taxon>Ecdysozoa</taxon>
        <taxon>Arthropoda</taxon>
        <taxon>Hexapoda</taxon>
        <taxon>Insecta</taxon>
        <taxon>Pterygota</taxon>
        <taxon>Neoptera</taxon>
        <taxon>Endopterygota</taxon>
        <taxon>Lepidoptera</taxon>
        <taxon>Glossata</taxon>
        <taxon>Ditrysia</taxon>
        <taxon>Tineoidea</taxon>
        <taxon>Psychidae</taxon>
        <taxon>Oiketicinae</taxon>
        <taxon>Eumeta</taxon>
    </lineage>
</organism>
<keyword evidence="3" id="KW-1185">Reference proteome</keyword>
<dbReference type="AlphaFoldDB" id="A0A4C1WL27"/>
<dbReference type="EMBL" id="BGZK01000587">
    <property type="protein sequence ID" value="GBP51713.1"/>
    <property type="molecule type" value="Genomic_DNA"/>
</dbReference>
<keyword evidence="1" id="KW-0472">Membrane</keyword>